<comment type="caution">
    <text evidence="1">The sequence shown here is derived from an EMBL/GenBank/DDBJ whole genome shotgun (WGS) entry which is preliminary data.</text>
</comment>
<evidence type="ECO:0000313" key="2">
    <source>
        <dbReference type="Proteomes" id="UP000810207"/>
    </source>
</evidence>
<accession>A0ABS4RR10</accession>
<dbReference type="Proteomes" id="UP000810207">
    <property type="component" value="Unassembled WGS sequence"/>
</dbReference>
<organism evidence="1 2">
    <name type="scientific">Paenibacillus xylanexedens</name>
    <dbReference type="NCBI Taxonomy" id="528191"/>
    <lineage>
        <taxon>Bacteria</taxon>
        <taxon>Bacillati</taxon>
        <taxon>Bacillota</taxon>
        <taxon>Bacilli</taxon>
        <taxon>Bacillales</taxon>
        <taxon>Paenibacillaceae</taxon>
        <taxon>Paenibacillus</taxon>
    </lineage>
</organism>
<dbReference type="EMBL" id="JAGIKV010000006">
    <property type="protein sequence ID" value="MBP2245323.1"/>
    <property type="molecule type" value="Genomic_DNA"/>
</dbReference>
<name>A0ABS4RR10_PAEXY</name>
<protein>
    <submittedName>
        <fullName evidence="1">Uncharacterized protein</fullName>
    </submittedName>
</protein>
<reference evidence="1 2" key="1">
    <citation type="submission" date="2021-03" db="EMBL/GenBank/DDBJ databases">
        <title>Genomic Encyclopedia of Type Strains, Phase IV (KMG-IV): sequencing the most valuable type-strain genomes for metagenomic binning, comparative biology and taxonomic classification.</title>
        <authorList>
            <person name="Goeker M."/>
        </authorList>
    </citation>
    <scope>NUCLEOTIDE SEQUENCE [LARGE SCALE GENOMIC DNA]</scope>
    <source>
        <strain evidence="1 2">DSM 21292</strain>
    </source>
</reference>
<keyword evidence="2" id="KW-1185">Reference proteome</keyword>
<sequence>MKDQAVLFYSMNGILYPVALTEQQSQMLQMLVKVFEPLQVVKSHPQGESINLLEGNGNETN</sequence>
<evidence type="ECO:0000313" key="1">
    <source>
        <dbReference type="EMBL" id="MBP2245323.1"/>
    </source>
</evidence>
<gene>
    <name evidence="1" type="ORF">J2Z28_001941</name>
</gene>
<proteinExistence type="predicted"/>
<dbReference type="RefSeq" id="WP_211082111.1">
    <property type="nucleotide sequence ID" value="NZ_CBCSLC010000003.1"/>
</dbReference>